<proteinExistence type="predicted"/>
<name>A0ABQ9F6S6_TEGGR</name>
<evidence type="ECO:0000313" key="2">
    <source>
        <dbReference type="EMBL" id="KAJ8311308.1"/>
    </source>
</evidence>
<dbReference type="InterPro" id="IPR016187">
    <property type="entry name" value="CTDL_fold"/>
</dbReference>
<dbReference type="Proteomes" id="UP001217089">
    <property type="component" value="Unassembled WGS sequence"/>
</dbReference>
<gene>
    <name evidence="2" type="ORF">KUTeg_011141</name>
</gene>
<accession>A0ABQ9F6S6</accession>
<evidence type="ECO:0000259" key="1">
    <source>
        <dbReference type="PROSITE" id="PS50041"/>
    </source>
</evidence>
<evidence type="ECO:0000313" key="3">
    <source>
        <dbReference type="Proteomes" id="UP001217089"/>
    </source>
</evidence>
<sequence>MNVFKRNTFLGSITGGIWVGVNDIDAELHFSTWDGYPQSYFNWMAGQPNGYPLYPATEQDCIAMFTAYNYTWQDKPCSESHRCLCSYRSCKLKTIIVLNLGLFCQPGNGSHRYVKEHYLFYLKFLYKYLYKSKPQGSSSCTRYLTASRCFCNGGMSALTQEQFDEILKDLQVDKDSTNACQKETYIGQRRPSISTNHRLILWICSYVDQYFSNIVGSNFGQPSPYLVFPSSQILNTTHNLDLDLPQSRKVPF</sequence>
<comment type="caution">
    <text evidence="2">The sequence shown here is derived from an EMBL/GenBank/DDBJ whole genome shotgun (WGS) entry which is preliminary data.</text>
</comment>
<organism evidence="2 3">
    <name type="scientific">Tegillarca granosa</name>
    <name type="common">Malaysian cockle</name>
    <name type="synonym">Anadara granosa</name>
    <dbReference type="NCBI Taxonomy" id="220873"/>
    <lineage>
        <taxon>Eukaryota</taxon>
        <taxon>Metazoa</taxon>
        <taxon>Spiralia</taxon>
        <taxon>Lophotrochozoa</taxon>
        <taxon>Mollusca</taxon>
        <taxon>Bivalvia</taxon>
        <taxon>Autobranchia</taxon>
        <taxon>Pteriomorphia</taxon>
        <taxon>Arcoida</taxon>
        <taxon>Arcoidea</taxon>
        <taxon>Arcidae</taxon>
        <taxon>Tegillarca</taxon>
    </lineage>
</organism>
<dbReference type="InterPro" id="IPR016186">
    <property type="entry name" value="C-type_lectin-like/link_sf"/>
</dbReference>
<dbReference type="Gene3D" id="3.10.100.10">
    <property type="entry name" value="Mannose-Binding Protein A, subunit A"/>
    <property type="match status" value="1"/>
</dbReference>
<dbReference type="EMBL" id="JARBDR010000503">
    <property type="protein sequence ID" value="KAJ8311308.1"/>
    <property type="molecule type" value="Genomic_DNA"/>
</dbReference>
<dbReference type="PROSITE" id="PS50041">
    <property type="entry name" value="C_TYPE_LECTIN_2"/>
    <property type="match status" value="1"/>
</dbReference>
<dbReference type="Pfam" id="PF00059">
    <property type="entry name" value="Lectin_C"/>
    <property type="match status" value="1"/>
</dbReference>
<reference evidence="2 3" key="1">
    <citation type="submission" date="2022-12" db="EMBL/GenBank/DDBJ databases">
        <title>Chromosome-level genome of Tegillarca granosa.</title>
        <authorList>
            <person name="Kim J."/>
        </authorList>
    </citation>
    <scope>NUCLEOTIDE SEQUENCE [LARGE SCALE GENOMIC DNA]</scope>
    <source>
        <strain evidence="2">Teg-2019</strain>
        <tissue evidence="2">Adductor muscle</tissue>
    </source>
</reference>
<keyword evidence="3" id="KW-1185">Reference proteome</keyword>
<protein>
    <recommendedName>
        <fullName evidence="1">C-type lectin domain-containing protein</fullName>
    </recommendedName>
</protein>
<dbReference type="InterPro" id="IPR001304">
    <property type="entry name" value="C-type_lectin-like"/>
</dbReference>
<feature type="domain" description="C-type lectin" evidence="1">
    <location>
        <begin position="1"/>
        <end position="86"/>
    </location>
</feature>
<dbReference type="SUPFAM" id="SSF56436">
    <property type="entry name" value="C-type lectin-like"/>
    <property type="match status" value="1"/>
</dbReference>